<keyword evidence="2" id="KW-1185">Reference proteome</keyword>
<name>A0A5D2LCP2_GOSTO</name>
<dbReference type="AlphaFoldDB" id="A0A5D2LCP2"/>
<dbReference type="Proteomes" id="UP000322667">
    <property type="component" value="Chromosome D04"/>
</dbReference>
<evidence type="ECO:0000313" key="2">
    <source>
        <dbReference type="Proteomes" id="UP000322667"/>
    </source>
</evidence>
<protein>
    <submittedName>
        <fullName evidence="1">Uncharacterized protein</fullName>
    </submittedName>
</protein>
<organism evidence="1 2">
    <name type="scientific">Gossypium tomentosum</name>
    <name type="common">Hawaiian cotton</name>
    <name type="synonym">Gossypium sandvicense</name>
    <dbReference type="NCBI Taxonomy" id="34277"/>
    <lineage>
        <taxon>Eukaryota</taxon>
        <taxon>Viridiplantae</taxon>
        <taxon>Streptophyta</taxon>
        <taxon>Embryophyta</taxon>
        <taxon>Tracheophyta</taxon>
        <taxon>Spermatophyta</taxon>
        <taxon>Magnoliopsida</taxon>
        <taxon>eudicotyledons</taxon>
        <taxon>Gunneridae</taxon>
        <taxon>Pentapetalae</taxon>
        <taxon>rosids</taxon>
        <taxon>malvids</taxon>
        <taxon>Malvales</taxon>
        <taxon>Malvaceae</taxon>
        <taxon>Malvoideae</taxon>
        <taxon>Gossypium</taxon>
    </lineage>
</organism>
<reference evidence="1 2" key="1">
    <citation type="submission" date="2019-07" db="EMBL/GenBank/DDBJ databases">
        <title>WGS assembly of Gossypium tomentosum.</title>
        <authorList>
            <person name="Chen Z.J."/>
            <person name="Sreedasyam A."/>
            <person name="Ando A."/>
            <person name="Song Q."/>
            <person name="De L."/>
            <person name="Hulse-Kemp A."/>
            <person name="Ding M."/>
            <person name="Ye W."/>
            <person name="Kirkbride R."/>
            <person name="Jenkins J."/>
            <person name="Plott C."/>
            <person name="Lovell J."/>
            <person name="Lin Y.-M."/>
            <person name="Vaughn R."/>
            <person name="Liu B."/>
            <person name="Li W."/>
            <person name="Simpson S."/>
            <person name="Scheffler B."/>
            <person name="Saski C."/>
            <person name="Grover C."/>
            <person name="Hu G."/>
            <person name="Conover J."/>
            <person name="Carlson J."/>
            <person name="Shu S."/>
            <person name="Boston L."/>
            <person name="Williams M."/>
            <person name="Peterson D."/>
            <person name="Mcgee K."/>
            <person name="Jones D."/>
            <person name="Wendel J."/>
            <person name="Stelly D."/>
            <person name="Grimwood J."/>
            <person name="Schmutz J."/>
        </authorList>
    </citation>
    <scope>NUCLEOTIDE SEQUENCE [LARGE SCALE GENOMIC DNA]</scope>
    <source>
        <strain evidence="1">7179.01</strain>
    </source>
</reference>
<dbReference type="EMBL" id="CM017626">
    <property type="protein sequence ID" value="TYH76812.1"/>
    <property type="molecule type" value="Genomic_DNA"/>
</dbReference>
<gene>
    <name evidence="1" type="ORF">ES332_D04G112300v1</name>
</gene>
<proteinExistence type="predicted"/>
<evidence type="ECO:0000313" key="1">
    <source>
        <dbReference type="EMBL" id="TYH76812.1"/>
    </source>
</evidence>
<accession>A0A5D2LCP2</accession>
<sequence>MIRIKMKLKKKSVTHRNEIQIIMRDSFLLFSFIKTEAKMKKRIDPSSIPPNCLRKLRVRGTYICYGIPIYIELRIQK</sequence>